<proteinExistence type="predicted"/>
<evidence type="ECO:0000313" key="2">
    <source>
        <dbReference type="Proteomes" id="UP000250235"/>
    </source>
</evidence>
<reference evidence="1 2" key="1">
    <citation type="journal article" date="2015" name="Proc. Natl. Acad. Sci. U.S.A.">
        <title>The resurrection genome of Boea hygrometrica: A blueprint for survival of dehydration.</title>
        <authorList>
            <person name="Xiao L."/>
            <person name="Yang G."/>
            <person name="Zhang L."/>
            <person name="Yang X."/>
            <person name="Zhao S."/>
            <person name="Ji Z."/>
            <person name="Zhou Q."/>
            <person name="Hu M."/>
            <person name="Wang Y."/>
            <person name="Chen M."/>
            <person name="Xu Y."/>
            <person name="Jin H."/>
            <person name="Xiao X."/>
            <person name="Hu G."/>
            <person name="Bao F."/>
            <person name="Hu Y."/>
            <person name="Wan P."/>
            <person name="Li L."/>
            <person name="Deng X."/>
            <person name="Kuang T."/>
            <person name="Xiang C."/>
            <person name="Zhu J.K."/>
            <person name="Oliver M.J."/>
            <person name="He Y."/>
        </authorList>
    </citation>
    <scope>NUCLEOTIDE SEQUENCE [LARGE SCALE GENOMIC DNA]</scope>
    <source>
        <strain evidence="2">cv. XS01</strain>
    </source>
</reference>
<gene>
    <name evidence="1" type="ORF">F511_43589</name>
</gene>
<keyword evidence="2" id="KW-1185">Reference proteome</keyword>
<dbReference type="AlphaFoldDB" id="A0A2Z7BU67"/>
<dbReference type="EMBL" id="KV002183">
    <property type="protein sequence ID" value="KZV38103.1"/>
    <property type="molecule type" value="Genomic_DNA"/>
</dbReference>
<dbReference type="Proteomes" id="UP000250235">
    <property type="component" value="Unassembled WGS sequence"/>
</dbReference>
<name>A0A2Z7BU67_9LAMI</name>
<sequence length="148" mass="15968">MNLTYIIKGESNKKAHMELGILYRGFATSSGVARAPALLRGVNSMRKGSKIGVSSEDPDPTIRGRYDFPCLHNKIPEDHGVSRPHEISAELIISLALSRVSSDLSIGGASSDTLPAPSDELFVVTGIEVKRSPDPSFPTCPSSLTWWC</sequence>
<organism evidence="1 2">
    <name type="scientific">Dorcoceras hygrometricum</name>
    <dbReference type="NCBI Taxonomy" id="472368"/>
    <lineage>
        <taxon>Eukaryota</taxon>
        <taxon>Viridiplantae</taxon>
        <taxon>Streptophyta</taxon>
        <taxon>Embryophyta</taxon>
        <taxon>Tracheophyta</taxon>
        <taxon>Spermatophyta</taxon>
        <taxon>Magnoliopsida</taxon>
        <taxon>eudicotyledons</taxon>
        <taxon>Gunneridae</taxon>
        <taxon>Pentapetalae</taxon>
        <taxon>asterids</taxon>
        <taxon>lamiids</taxon>
        <taxon>Lamiales</taxon>
        <taxon>Gesneriaceae</taxon>
        <taxon>Didymocarpoideae</taxon>
        <taxon>Trichosporeae</taxon>
        <taxon>Loxocarpinae</taxon>
        <taxon>Dorcoceras</taxon>
    </lineage>
</organism>
<evidence type="ECO:0000313" key="1">
    <source>
        <dbReference type="EMBL" id="KZV38103.1"/>
    </source>
</evidence>
<accession>A0A2Z7BU67</accession>
<protein>
    <submittedName>
        <fullName evidence="1">Uncharacterized protein</fullName>
    </submittedName>
</protein>